<evidence type="ECO:0000259" key="5">
    <source>
        <dbReference type="SMART" id="SM00478"/>
    </source>
</evidence>
<dbReference type="AlphaFoldDB" id="A0A3N1MCC3"/>
<dbReference type="SUPFAM" id="SSF48150">
    <property type="entry name" value="DNA-glycosylase"/>
    <property type="match status" value="1"/>
</dbReference>
<comment type="catalytic activity">
    <reaction evidence="1">
        <text>Hydrolysis of alkylated DNA, releasing 3-methyladenine, 3-methylguanine, 7-methylguanine and 7-methyladenine.</text>
        <dbReference type="EC" id="3.2.2.21"/>
    </reaction>
</comment>
<dbReference type="Pfam" id="PF00730">
    <property type="entry name" value="HhH-GPD"/>
    <property type="match status" value="1"/>
</dbReference>
<dbReference type="SMART" id="SM00478">
    <property type="entry name" value="ENDO3c"/>
    <property type="match status" value="1"/>
</dbReference>
<comment type="caution">
    <text evidence="6">The sequence shown here is derived from an EMBL/GenBank/DDBJ whole genome shotgun (WGS) entry which is preliminary data.</text>
</comment>
<dbReference type="GO" id="GO:0006307">
    <property type="term" value="P:DNA alkylation repair"/>
    <property type="evidence" value="ECO:0007669"/>
    <property type="project" value="TreeGrafter"/>
</dbReference>
<name>A0A3N1MCC3_9PROT</name>
<accession>A0A3N1MCC3</accession>
<dbReference type="CDD" id="cd00056">
    <property type="entry name" value="ENDO3c"/>
    <property type="match status" value="1"/>
</dbReference>
<evidence type="ECO:0000256" key="1">
    <source>
        <dbReference type="ARBA" id="ARBA00000086"/>
    </source>
</evidence>
<dbReference type="GO" id="GO:0005737">
    <property type="term" value="C:cytoplasm"/>
    <property type="evidence" value="ECO:0007669"/>
    <property type="project" value="TreeGrafter"/>
</dbReference>
<dbReference type="InterPro" id="IPR051912">
    <property type="entry name" value="Alkylbase_DNA_Glycosylase/TA"/>
</dbReference>
<dbReference type="PANTHER" id="PTHR43003:SF5">
    <property type="entry name" value="DNA-3-METHYLADENINE GLYCOSYLASE"/>
    <property type="match status" value="1"/>
</dbReference>
<dbReference type="RefSeq" id="WP_123688148.1">
    <property type="nucleotide sequence ID" value="NZ_AP019700.1"/>
</dbReference>
<keyword evidence="3" id="KW-0227">DNA damage</keyword>
<keyword evidence="4" id="KW-0234">DNA repair</keyword>
<dbReference type="GO" id="GO:0008725">
    <property type="term" value="F:DNA-3-methyladenine glycosylase activity"/>
    <property type="evidence" value="ECO:0007669"/>
    <property type="project" value="TreeGrafter"/>
</dbReference>
<dbReference type="EC" id="3.2.2.21" evidence="2"/>
<dbReference type="GO" id="GO:0043916">
    <property type="term" value="F:DNA-7-methylguanine glycosylase activity"/>
    <property type="evidence" value="ECO:0007669"/>
    <property type="project" value="TreeGrafter"/>
</dbReference>
<evidence type="ECO:0000256" key="2">
    <source>
        <dbReference type="ARBA" id="ARBA00012000"/>
    </source>
</evidence>
<dbReference type="GO" id="GO:0032131">
    <property type="term" value="F:alkylated DNA binding"/>
    <property type="evidence" value="ECO:0007669"/>
    <property type="project" value="TreeGrafter"/>
</dbReference>
<evidence type="ECO:0000313" key="6">
    <source>
        <dbReference type="EMBL" id="ROQ01381.1"/>
    </source>
</evidence>
<dbReference type="OrthoDB" id="9811249at2"/>
<sequence>MSDHPPAIAEGLLRLVEREPALAELVSATGLPRSRSRPAGFGTLLQIITGQQVSTYAAAAIWQRVALLASPMTPAAWVGLSDEAIRGAGFSRSKAVYARDLATKLLDGSVDLDGLDAIDDEAAIRSLVAIKGIGRWTAEIYLLFAHGRPDMWPADDIAIQAGYQMLRGLPERPAAKALRQAGEEFRPWRSAAALLLWHLYHHRLRTQSGEIIPG</sequence>
<organism evidence="6 7">
    <name type="scientific">Stella humosa</name>
    <dbReference type="NCBI Taxonomy" id="94"/>
    <lineage>
        <taxon>Bacteria</taxon>
        <taxon>Pseudomonadati</taxon>
        <taxon>Pseudomonadota</taxon>
        <taxon>Alphaproteobacteria</taxon>
        <taxon>Rhodospirillales</taxon>
        <taxon>Stellaceae</taxon>
        <taxon>Stella</taxon>
    </lineage>
</organism>
<proteinExistence type="predicted"/>
<keyword evidence="7" id="KW-1185">Reference proteome</keyword>
<protein>
    <recommendedName>
        <fullName evidence="2">DNA-3-methyladenine glycosylase II</fullName>
        <ecNumber evidence="2">3.2.2.21</ecNumber>
    </recommendedName>
</protein>
<dbReference type="Gene3D" id="1.10.340.30">
    <property type="entry name" value="Hypothetical protein, domain 2"/>
    <property type="match status" value="1"/>
</dbReference>
<feature type="domain" description="HhH-GPD" evidence="5">
    <location>
        <begin position="49"/>
        <end position="204"/>
    </location>
</feature>
<gene>
    <name evidence="6" type="ORF">EDC65_0559</name>
</gene>
<evidence type="ECO:0000256" key="4">
    <source>
        <dbReference type="ARBA" id="ARBA00023204"/>
    </source>
</evidence>
<dbReference type="Gene3D" id="1.10.1670.40">
    <property type="match status" value="1"/>
</dbReference>
<dbReference type="PANTHER" id="PTHR43003">
    <property type="entry name" value="DNA-3-METHYLADENINE GLYCOSYLASE"/>
    <property type="match status" value="1"/>
</dbReference>
<reference evidence="6 7" key="1">
    <citation type="submission" date="2018-11" db="EMBL/GenBank/DDBJ databases">
        <title>Genomic Encyclopedia of Type Strains, Phase IV (KMG-IV): sequencing the most valuable type-strain genomes for metagenomic binning, comparative biology and taxonomic classification.</title>
        <authorList>
            <person name="Goeker M."/>
        </authorList>
    </citation>
    <scope>NUCLEOTIDE SEQUENCE [LARGE SCALE GENOMIC DNA]</scope>
    <source>
        <strain evidence="6 7">DSM 5900</strain>
    </source>
</reference>
<dbReference type="EMBL" id="RJKX01000011">
    <property type="protein sequence ID" value="ROQ01381.1"/>
    <property type="molecule type" value="Genomic_DNA"/>
</dbReference>
<dbReference type="GO" id="GO:0006285">
    <property type="term" value="P:base-excision repair, AP site formation"/>
    <property type="evidence" value="ECO:0007669"/>
    <property type="project" value="TreeGrafter"/>
</dbReference>
<dbReference type="InterPro" id="IPR011257">
    <property type="entry name" value="DNA_glycosylase"/>
</dbReference>
<evidence type="ECO:0000313" key="7">
    <source>
        <dbReference type="Proteomes" id="UP000278222"/>
    </source>
</evidence>
<dbReference type="InterPro" id="IPR003265">
    <property type="entry name" value="HhH-GPD_domain"/>
</dbReference>
<dbReference type="Proteomes" id="UP000278222">
    <property type="component" value="Unassembled WGS sequence"/>
</dbReference>
<dbReference type="GO" id="GO:0032993">
    <property type="term" value="C:protein-DNA complex"/>
    <property type="evidence" value="ECO:0007669"/>
    <property type="project" value="TreeGrafter"/>
</dbReference>
<evidence type="ECO:0000256" key="3">
    <source>
        <dbReference type="ARBA" id="ARBA00022763"/>
    </source>
</evidence>